<evidence type="ECO:0000313" key="2">
    <source>
        <dbReference type="Proteomes" id="UP000315750"/>
    </source>
</evidence>
<proteinExistence type="predicted"/>
<reference evidence="1 2" key="1">
    <citation type="submission" date="2019-02" db="EMBL/GenBank/DDBJ databases">
        <title>Deep-cultivation of Planctomycetes and their phenomic and genomic characterization uncovers novel biology.</title>
        <authorList>
            <person name="Wiegand S."/>
            <person name="Jogler M."/>
            <person name="Boedeker C."/>
            <person name="Pinto D."/>
            <person name="Vollmers J."/>
            <person name="Rivas-Marin E."/>
            <person name="Kohn T."/>
            <person name="Peeters S.H."/>
            <person name="Heuer A."/>
            <person name="Rast P."/>
            <person name="Oberbeckmann S."/>
            <person name="Bunk B."/>
            <person name="Jeske O."/>
            <person name="Meyerdierks A."/>
            <person name="Storesund J.E."/>
            <person name="Kallscheuer N."/>
            <person name="Luecker S."/>
            <person name="Lage O.M."/>
            <person name="Pohl T."/>
            <person name="Merkel B.J."/>
            <person name="Hornburger P."/>
            <person name="Mueller R.-W."/>
            <person name="Bruemmer F."/>
            <person name="Labrenz M."/>
            <person name="Spormann A.M."/>
            <person name="Op den Camp H."/>
            <person name="Overmann J."/>
            <person name="Amann R."/>
            <person name="Jetten M.S.M."/>
            <person name="Mascher T."/>
            <person name="Medema M.H."/>
            <person name="Devos D.P."/>
            <person name="Kaster A.-K."/>
            <person name="Ovreas L."/>
            <person name="Rohde M."/>
            <person name="Galperin M.Y."/>
            <person name="Jogler C."/>
        </authorList>
    </citation>
    <scope>NUCLEOTIDE SEQUENCE [LARGE SCALE GENOMIC DNA]</scope>
    <source>
        <strain evidence="1 2">Pan181</strain>
    </source>
</reference>
<keyword evidence="2" id="KW-1185">Reference proteome</keyword>
<organism evidence="1 2">
    <name type="scientific">Aeoliella mucimassa</name>
    <dbReference type="NCBI Taxonomy" id="2527972"/>
    <lineage>
        <taxon>Bacteria</taxon>
        <taxon>Pseudomonadati</taxon>
        <taxon>Planctomycetota</taxon>
        <taxon>Planctomycetia</taxon>
        <taxon>Pirellulales</taxon>
        <taxon>Lacipirellulaceae</taxon>
        <taxon>Aeoliella</taxon>
    </lineage>
</organism>
<dbReference type="Proteomes" id="UP000315750">
    <property type="component" value="Chromosome"/>
</dbReference>
<gene>
    <name evidence="1" type="ORF">Pan181_04980</name>
</gene>
<name>A0A518AHW2_9BACT</name>
<sequence length="150" mass="17071">MNESQQQHVVGTLQLGCPLDTAVELAGIEQQSLQDEMLANPAFARRVLQARATPEIRHMESIRKAADDVKNWRASVWWLERVMPDRYGRRAPNTVPEADFEKFVAELIELVSSEVRDHRDHDRLVARIRGLEARKKVSAAESEPETDEAS</sequence>
<dbReference type="RefSeq" id="WP_145245314.1">
    <property type="nucleotide sequence ID" value="NZ_CP036278.1"/>
</dbReference>
<dbReference type="KEGG" id="amuc:Pan181_04980"/>
<evidence type="ECO:0000313" key="1">
    <source>
        <dbReference type="EMBL" id="QDU54317.1"/>
    </source>
</evidence>
<dbReference type="AlphaFoldDB" id="A0A518AHW2"/>
<accession>A0A518AHW2</accession>
<protein>
    <submittedName>
        <fullName evidence="1">Uncharacterized protein</fullName>
    </submittedName>
</protein>
<dbReference type="EMBL" id="CP036278">
    <property type="protein sequence ID" value="QDU54317.1"/>
    <property type="molecule type" value="Genomic_DNA"/>
</dbReference>
<dbReference type="OrthoDB" id="282126at2"/>